<dbReference type="OrthoDB" id="9984301at2"/>
<evidence type="ECO:0000313" key="2">
    <source>
        <dbReference type="Proteomes" id="UP000320239"/>
    </source>
</evidence>
<dbReference type="EMBL" id="VIWY01000007">
    <property type="protein sequence ID" value="TWG10714.1"/>
    <property type="molecule type" value="Genomic_DNA"/>
</dbReference>
<proteinExistence type="predicted"/>
<organism evidence="1 2">
    <name type="scientific">Actinoplanes teichomyceticus</name>
    <dbReference type="NCBI Taxonomy" id="1867"/>
    <lineage>
        <taxon>Bacteria</taxon>
        <taxon>Bacillati</taxon>
        <taxon>Actinomycetota</taxon>
        <taxon>Actinomycetes</taxon>
        <taxon>Micromonosporales</taxon>
        <taxon>Micromonosporaceae</taxon>
        <taxon>Actinoplanes</taxon>
    </lineage>
</organism>
<dbReference type="Proteomes" id="UP000320239">
    <property type="component" value="Unassembled WGS sequence"/>
</dbReference>
<sequence>MTDMTPFDVDPDHLRNVAARLRGYADHASHLTQKAEAGQRGLTTGDFPEADYGQRAGTIWDDARPVFTDGLRLASQMLSDTSGRISTAAARYEDTDTRSADLLRDIG</sequence>
<gene>
    <name evidence="1" type="ORF">FHX34_107210</name>
</gene>
<accession>A0A561VGL1</accession>
<protein>
    <submittedName>
        <fullName evidence="1">Excreted virulence factor EspC (Type VII ESX diderm)</fullName>
    </submittedName>
</protein>
<keyword evidence="2" id="KW-1185">Reference proteome</keyword>
<dbReference type="Gene3D" id="1.10.287.1060">
    <property type="entry name" value="ESAT-6-like"/>
    <property type="match status" value="1"/>
</dbReference>
<comment type="caution">
    <text evidence="1">The sequence shown here is derived from an EMBL/GenBank/DDBJ whole genome shotgun (WGS) entry which is preliminary data.</text>
</comment>
<name>A0A561VGL1_ACTTI</name>
<evidence type="ECO:0000313" key="1">
    <source>
        <dbReference type="EMBL" id="TWG10714.1"/>
    </source>
</evidence>
<reference evidence="1 2" key="1">
    <citation type="submission" date="2019-06" db="EMBL/GenBank/DDBJ databases">
        <title>Sequencing the genomes of 1000 actinobacteria strains.</title>
        <authorList>
            <person name="Klenk H.-P."/>
        </authorList>
    </citation>
    <scope>NUCLEOTIDE SEQUENCE [LARGE SCALE GENOMIC DNA]</scope>
    <source>
        <strain evidence="1 2">DSM 43866</strain>
    </source>
</reference>
<dbReference type="InterPro" id="IPR036689">
    <property type="entry name" value="ESAT-6-like_sf"/>
</dbReference>
<dbReference type="AlphaFoldDB" id="A0A561VGL1"/>
<dbReference type="SUPFAM" id="SSF140453">
    <property type="entry name" value="EsxAB dimer-like"/>
    <property type="match status" value="1"/>
</dbReference>